<dbReference type="HOGENOM" id="CLU_039260_0_0_2"/>
<feature type="transmembrane region" description="Helical" evidence="2">
    <location>
        <begin position="108"/>
        <end position="130"/>
    </location>
</feature>
<evidence type="ECO:0000256" key="2">
    <source>
        <dbReference type="SAM" id="Phobius"/>
    </source>
</evidence>
<keyword evidence="2" id="KW-0472">Membrane</keyword>
<feature type="compositionally biased region" description="Basic and acidic residues" evidence="1">
    <location>
        <begin position="50"/>
        <end position="63"/>
    </location>
</feature>
<organism evidence="3 4">
    <name type="scientific">Methanobacterium paludis (strain DSM 25820 / JCM 18151 / SWAN1)</name>
    <dbReference type="NCBI Taxonomy" id="868131"/>
    <lineage>
        <taxon>Archaea</taxon>
        <taxon>Methanobacteriati</taxon>
        <taxon>Methanobacteriota</taxon>
        <taxon>Methanomada group</taxon>
        <taxon>Methanobacteria</taxon>
        <taxon>Methanobacteriales</taxon>
        <taxon>Methanobacteriaceae</taxon>
        <taxon>Methanobacterium</taxon>
    </lineage>
</organism>
<feature type="region of interest" description="Disordered" evidence="1">
    <location>
        <begin position="1"/>
        <end position="103"/>
    </location>
</feature>
<reference evidence="3 4" key="1">
    <citation type="journal article" date="2014" name="Int. J. Syst. Evol. Microbiol.">
        <title>Methanobacterium paludis sp. nov. and a novel strain of Methanobacterium lacus isolated from northern peatlands.</title>
        <authorList>
            <person name="Cadillo-Quiroz H."/>
            <person name="Brauer S.L."/>
            <person name="Goodson N."/>
            <person name="Yavitt J.B."/>
            <person name="Zinder S.H."/>
        </authorList>
    </citation>
    <scope>NUCLEOTIDE SEQUENCE [LARGE SCALE GENOMIC DNA]</scope>
    <source>
        <strain evidence="4">DSM 25820 / JCM 18151 / SWAN1</strain>
    </source>
</reference>
<keyword evidence="2" id="KW-0812">Transmembrane</keyword>
<evidence type="ECO:0000313" key="3">
    <source>
        <dbReference type="EMBL" id="AEG17262.1"/>
    </source>
</evidence>
<evidence type="ECO:0000256" key="1">
    <source>
        <dbReference type="SAM" id="MobiDB-lite"/>
    </source>
</evidence>
<dbReference type="InterPro" id="IPR007509">
    <property type="entry name" value="DUF515"/>
</dbReference>
<dbReference type="Pfam" id="PF04415">
    <property type="entry name" value="DUF515"/>
    <property type="match status" value="2"/>
</dbReference>
<sequence length="432" mass="46535">MLDKILGKKDNDKKDTPDLHKNGKKSESDMGGRLKDMVGKVSVKANDTFNGKDENKGSSDKKIPRPMPKPKPKPLDKPRLRSPETKKKSGFGGGGFGRKIPDDDDQRTLVGAAVVGIILIVLGIAAYYFIFYSPYQDSLNNAKMEKINETNSYFTGPLATDSKKLTLLAQIDAGVTPEQVLAVDVMGPATSSWRTYQKQQIVNKTDPYGRVMITYTANDQKNLLMNNSSAQTIVNEADASVLSKMEINTPDTVAVPIMISRLQAAGGLINVGDSVDVYLNTNASTSSTNESNQTSSSDSPNISGATVLAILRATDSGAIDANLTEATASSSGSGYMATQSSSTDVEQLLRAASSGTWNDSQVSAVLSSYGWKLSDFERESNLGDLDAEYLIVLEVPRENALFLIQNMNSVVLTVPTSSAPEWMITELKSIYG</sequence>
<evidence type="ECO:0000313" key="4">
    <source>
        <dbReference type="Proteomes" id="UP000009231"/>
    </source>
</evidence>
<dbReference type="RefSeq" id="WP_013824764.1">
    <property type="nucleotide sequence ID" value="NC_015574.1"/>
</dbReference>
<protein>
    <submittedName>
        <fullName evidence="3">Uncharacterized protein</fullName>
    </submittedName>
</protein>
<accession>F6D1X3</accession>
<dbReference type="eggNOG" id="arCOG03421">
    <property type="taxonomic scope" value="Archaea"/>
</dbReference>
<dbReference type="Proteomes" id="UP000009231">
    <property type="component" value="Chromosome"/>
</dbReference>
<dbReference type="OrthoDB" id="77766at2157"/>
<feature type="compositionally biased region" description="Basic and acidic residues" evidence="1">
    <location>
        <begin position="1"/>
        <end position="38"/>
    </location>
</feature>
<name>F6D1X3_METPW</name>
<keyword evidence="4" id="KW-1185">Reference proteome</keyword>
<dbReference type="EMBL" id="CP002772">
    <property type="protein sequence ID" value="AEG17262.1"/>
    <property type="molecule type" value="Genomic_DNA"/>
</dbReference>
<dbReference type="STRING" id="868131.MSWAN_0216"/>
<gene>
    <name evidence="3" type="ordered locus">MSWAN_0216</name>
</gene>
<dbReference type="GeneID" id="10667694"/>
<dbReference type="KEGG" id="mew:MSWAN_0216"/>
<keyword evidence="2" id="KW-1133">Transmembrane helix</keyword>
<proteinExistence type="predicted"/>
<dbReference type="AlphaFoldDB" id="F6D1X3"/>
<feature type="compositionally biased region" description="Basic and acidic residues" evidence="1">
    <location>
        <begin position="73"/>
        <end position="87"/>
    </location>
</feature>